<reference evidence="1 2" key="1">
    <citation type="submission" date="2018-08" db="EMBL/GenBank/DDBJ databases">
        <authorList>
            <person name="Laetsch R D."/>
            <person name="Stevens L."/>
            <person name="Kumar S."/>
            <person name="Blaxter L. M."/>
        </authorList>
    </citation>
    <scope>NUCLEOTIDE SEQUENCE [LARGE SCALE GENOMIC DNA]</scope>
</reference>
<keyword evidence="2" id="KW-1185">Reference proteome</keyword>
<evidence type="ECO:0000313" key="1">
    <source>
        <dbReference type="EMBL" id="VBB34446.1"/>
    </source>
</evidence>
<proteinExistence type="predicted"/>
<dbReference type="AlphaFoldDB" id="A0A498SYK8"/>
<dbReference type="InterPro" id="IPR008451">
    <property type="entry name" value="Chromadorea_ALT"/>
</dbReference>
<dbReference type="Proteomes" id="UP000276991">
    <property type="component" value="Unassembled WGS sequence"/>
</dbReference>
<evidence type="ECO:0000313" key="2">
    <source>
        <dbReference type="Proteomes" id="UP000276991"/>
    </source>
</evidence>
<organism evidence="1 2">
    <name type="scientific">Acanthocheilonema viteae</name>
    <name type="common">Filarial nematode worm</name>
    <name type="synonym">Dipetalonema viteae</name>
    <dbReference type="NCBI Taxonomy" id="6277"/>
    <lineage>
        <taxon>Eukaryota</taxon>
        <taxon>Metazoa</taxon>
        <taxon>Ecdysozoa</taxon>
        <taxon>Nematoda</taxon>
        <taxon>Chromadorea</taxon>
        <taxon>Rhabditida</taxon>
        <taxon>Spirurina</taxon>
        <taxon>Spiruromorpha</taxon>
        <taxon>Filarioidea</taxon>
        <taxon>Onchocercidae</taxon>
        <taxon>Acanthocheilonema</taxon>
    </lineage>
</organism>
<dbReference type="OrthoDB" id="5779160at2759"/>
<protein>
    <submittedName>
        <fullName evidence="1">Uncharacterized protein</fullName>
    </submittedName>
</protein>
<sequence length="117" mass="13443">MFNVCSIVADLQILNLDDTISPDNEMPKNYYGAGFINTDGTQKLCSSNVDCYSMREPVHWCRLVENQQWTDKGCYCDPILKACIIERMTKLGPMSKIRNYAYCTPKTSWECPPFQII</sequence>
<accession>A0A498SYK8</accession>
<gene>
    <name evidence="1" type="ORF">NAV_LOCUS9237</name>
</gene>
<dbReference type="Pfam" id="PF05535">
    <property type="entry name" value="Chromadorea_ALT"/>
    <property type="match status" value="1"/>
</dbReference>
<dbReference type="EMBL" id="UPTC01003528">
    <property type="protein sequence ID" value="VBB34446.1"/>
    <property type="molecule type" value="Genomic_DNA"/>
</dbReference>
<dbReference type="STRING" id="6277.A0A498SYK8"/>
<name>A0A498SYK8_ACAVI</name>